<dbReference type="Pfam" id="PF07729">
    <property type="entry name" value="FCD"/>
    <property type="match status" value="1"/>
</dbReference>
<evidence type="ECO:0000259" key="4">
    <source>
        <dbReference type="PROSITE" id="PS50949"/>
    </source>
</evidence>
<proteinExistence type="predicted"/>
<dbReference type="GO" id="GO:0003700">
    <property type="term" value="F:DNA-binding transcription factor activity"/>
    <property type="evidence" value="ECO:0007669"/>
    <property type="project" value="InterPro"/>
</dbReference>
<dbReference type="PROSITE" id="PS50949">
    <property type="entry name" value="HTH_GNTR"/>
    <property type="match status" value="1"/>
</dbReference>
<reference evidence="5 6" key="1">
    <citation type="journal article" date="2021" name="Arch. Microbiol.">
        <title>Harenicola maris gen. nov., sp. nov. isolated from the Sea of Japan shallow sediments.</title>
        <authorList>
            <person name="Romanenko L.A."/>
            <person name="Kurilenko V.V."/>
            <person name="Chernysheva N.Y."/>
            <person name="Tekutyeva L.A."/>
            <person name="Velansky P.V."/>
            <person name="Svetashev V.I."/>
            <person name="Isaeva M.P."/>
        </authorList>
    </citation>
    <scope>NUCLEOTIDE SEQUENCE [LARGE SCALE GENOMIC DNA]</scope>
    <source>
        <strain evidence="5 6">KMM 3653</strain>
    </source>
</reference>
<dbReference type="AlphaFoldDB" id="A0AAP2CTM6"/>
<keyword evidence="1" id="KW-0805">Transcription regulation</keyword>
<dbReference type="EMBL" id="JADQAZ010000004">
    <property type="protein sequence ID" value="MBT0959356.1"/>
    <property type="molecule type" value="Genomic_DNA"/>
</dbReference>
<dbReference type="PANTHER" id="PTHR43537:SF20">
    <property type="entry name" value="HTH-TYPE TRANSCRIPTIONAL REPRESSOR GLAR"/>
    <property type="match status" value="1"/>
</dbReference>
<dbReference type="SMART" id="SM00345">
    <property type="entry name" value="HTH_GNTR"/>
    <property type="match status" value="1"/>
</dbReference>
<dbReference type="RefSeq" id="WP_327795590.1">
    <property type="nucleotide sequence ID" value="NZ_JADQAZ010000004.1"/>
</dbReference>
<evidence type="ECO:0000256" key="1">
    <source>
        <dbReference type="ARBA" id="ARBA00023015"/>
    </source>
</evidence>
<gene>
    <name evidence="5" type="ORF">IV417_18350</name>
</gene>
<dbReference type="InterPro" id="IPR008920">
    <property type="entry name" value="TF_FadR/GntR_C"/>
</dbReference>
<sequence length="225" mass="25493">MNDHNPPTSSDGSATQQAYRRLRQMIVTGKLRPGEKLKIEGLREKLNTGASPIREALSLLTSDKLVDRLDQRGFRTAEVSAQNFQEILLLRQTLEDLALRESIANATQQWEEDVVLSHHRMQRARDEDLEVFEDHHKAFHMTLLAQAPSPILLQFCSQLYDLNIRYRYLAGNALNYQRRDVADEHASILSAAINRDADTASERLLNHYNLTGAYLSGLLGKGSLI</sequence>
<dbReference type="Proteomes" id="UP001315686">
    <property type="component" value="Unassembled WGS sequence"/>
</dbReference>
<accession>A0AAP2CTM6</accession>
<dbReference type="InterPro" id="IPR000524">
    <property type="entry name" value="Tscrpt_reg_HTH_GntR"/>
</dbReference>
<evidence type="ECO:0000313" key="5">
    <source>
        <dbReference type="EMBL" id="MBT0959356.1"/>
    </source>
</evidence>
<keyword evidence="2" id="KW-0238">DNA-binding</keyword>
<dbReference type="InterPro" id="IPR036390">
    <property type="entry name" value="WH_DNA-bd_sf"/>
</dbReference>
<dbReference type="InterPro" id="IPR036388">
    <property type="entry name" value="WH-like_DNA-bd_sf"/>
</dbReference>
<name>A0AAP2CTM6_9RHOB</name>
<organism evidence="5 6">
    <name type="scientific">Harenicola maris</name>
    <dbReference type="NCBI Taxonomy" id="2841044"/>
    <lineage>
        <taxon>Bacteria</taxon>
        <taxon>Pseudomonadati</taxon>
        <taxon>Pseudomonadota</taxon>
        <taxon>Alphaproteobacteria</taxon>
        <taxon>Rhodobacterales</taxon>
        <taxon>Paracoccaceae</taxon>
        <taxon>Harenicola</taxon>
    </lineage>
</organism>
<evidence type="ECO:0000256" key="3">
    <source>
        <dbReference type="ARBA" id="ARBA00023163"/>
    </source>
</evidence>
<evidence type="ECO:0000256" key="2">
    <source>
        <dbReference type="ARBA" id="ARBA00023125"/>
    </source>
</evidence>
<feature type="domain" description="HTH gntR-type" evidence="4">
    <location>
        <begin position="12"/>
        <end position="79"/>
    </location>
</feature>
<dbReference type="SMART" id="SM00895">
    <property type="entry name" value="FCD"/>
    <property type="match status" value="1"/>
</dbReference>
<dbReference type="Gene3D" id="1.20.120.530">
    <property type="entry name" value="GntR ligand-binding domain-like"/>
    <property type="match status" value="1"/>
</dbReference>
<evidence type="ECO:0000313" key="6">
    <source>
        <dbReference type="Proteomes" id="UP001315686"/>
    </source>
</evidence>
<comment type="caution">
    <text evidence="5">The sequence shown here is derived from an EMBL/GenBank/DDBJ whole genome shotgun (WGS) entry which is preliminary data.</text>
</comment>
<dbReference type="Gene3D" id="1.10.10.10">
    <property type="entry name" value="Winged helix-like DNA-binding domain superfamily/Winged helix DNA-binding domain"/>
    <property type="match status" value="1"/>
</dbReference>
<keyword evidence="6" id="KW-1185">Reference proteome</keyword>
<keyword evidence="3" id="KW-0804">Transcription</keyword>
<protein>
    <submittedName>
        <fullName evidence="5">GntR family transcriptional regulator</fullName>
    </submittedName>
</protein>
<dbReference type="InterPro" id="IPR011711">
    <property type="entry name" value="GntR_C"/>
</dbReference>
<dbReference type="GO" id="GO:0003677">
    <property type="term" value="F:DNA binding"/>
    <property type="evidence" value="ECO:0007669"/>
    <property type="project" value="UniProtKB-KW"/>
</dbReference>
<dbReference type="SUPFAM" id="SSF48008">
    <property type="entry name" value="GntR ligand-binding domain-like"/>
    <property type="match status" value="1"/>
</dbReference>
<dbReference type="SUPFAM" id="SSF46785">
    <property type="entry name" value="Winged helix' DNA-binding domain"/>
    <property type="match status" value="1"/>
</dbReference>
<dbReference type="PANTHER" id="PTHR43537">
    <property type="entry name" value="TRANSCRIPTIONAL REGULATOR, GNTR FAMILY"/>
    <property type="match status" value="1"/>
</dbReference>
<dbReference type="Pfam" id="PF00392">
    <property type="entry name" value="GntR"/>
    <property type="match status" value="1"/>
</dbReference>